<evidence type="ECO:0000313" key="3">
    <source>
        <dbReference type="Proteomes" id="UP000692954"/>
    </source>
</evidence>
<evidence type="ECO:0000313" key="2">
    <source>
        <dbReference type="EMBL" id="CAD8073825.1"/>
    </source>
</evidence>
<dbReference type="Proteomes" id="UP000692954">
    <property type="component" value="Unassembled WGS sequence"/>
</dbReference>
<feature type="coiled-coil region" evidence="1">
    <location>
        <begin position="403"/>
        <end position="458"/>
    </location>
</feature>
<dbReference type="OrthoDB" id="298173at2759"/>
<protein>
    <submittedName>
        <fullName evidence="2">Uncharacterized protein</fullName>
    </submittedName>
</protein>
<keyword evidence="3" id="KW-1185">Reference proteome</keyword>
<evidence type="ECO:0000256" key="1">
    <source>
        <dbReference type="SAM" id="Coils"/>
    </source>
</evidence>
<feature type="coiled-coil region" evidence="1">
    <location>
        <begin position="89"/>
        <end position="138"/>
    </location>
</feature>
<accession>A0A8S1M814</accession>
<reference evidence="2" key="1">
    <citation type="submission" date="2021-01" db="EMBL/GenBank/DDBJ databases">
        <authorList>
            <consortium name="Genoscope - CEA"/>
            <person name="William W."/>
        </authorList>
    </citation>
    <scope>NUCLEOTIDE SEQUENCE</scope>
</reference>
<dbReference type="AlphaFoldDB" id="A0A8S1M814"/>
<proteinExistence type="predicted"/>
<name>A0A8S1M814_9CILI</name>
<dbReference type="EMBL" id="CAJJDN010000031">
    <property type="protein sequence ID" value="CAD8073825.1"/>
    <property type="molecule type" value="Genomic_DNA"/>
</dbReference>
<feature type="coiled-coil region" evidence="1">
    <location>
        <begin position="545"/>
        <end position="601"/>
    </location>
</feature>
<keyword evidence="1" id="KW-0175">Coiled coil</keyword>
<gene>
    <name evidence="2" type="ORF">PSON_ATCC_30995.1.T0310155</name>
</gene>
<feature type="coiled-coil region" evidence="1">
    <location>
        <begin position="167"/>
        <end position="232"/>
    </location>
</feature>
<organism evidence="2 3">
    <name type="scientific">Paramecium sonneborni</name>
    <dbReference type="NCBI Taxonomy" id="65129"/>
    <lineage>
        <taxon>Eukaryota</taxon>
        <taxon>Sar</taxon>
        <taxon>Alveolata</taxon>
        <taxon>Ciliophora</taxon>
        <taxon>Intramacronucleata</taxon>
        <taxon>Oligohymenophorea</taxon>
        <taxon>Peniculida</taxon>
        <taxon>Parameciidae</taxon>
        <taxon>Paramecium</taxon>
    </lineage>
</organism>
<comment type="caution">
    <text evidence="2">The sequence shown here is derived from an EMBL/GenBank/DDBJ whole genome shotgun (WGS) entry which is preliminary data.</text>
</comment>
<sequence>MITDSPSYKRSNKENSPKYCSIIRQSNISHKLINEVLNSGSDNLQDQLEQIDLKINEYQCNIKQKIAILFDESKCSIDQQTQQTKLQDLRMEEQNYQQMQNDIDKQQSIIYDYYENEFNKLKSQYEQVTQEHQQFIKERNDVHQSYNCILETKAMLQEDLNAKLLQRAELVGQKEELEEFVEQIKNEHPQLTEVVESIYKCDSKVNEILQNIKQIKNQIQQLYYQQDQKKKQLASFNQTTLLEVQIHQQTQKVKSLRNKIVPIQKSLNLQHPDSILNEFIAYYGNSFIYLESIEFQTKLSNFIQQFRNNLFKQGNQGNNWGSMKEFVFQLEQFIIASLSQRQIQNQLSELKNSLKQYGDEQLLSNEICTIDYQVEVKKQQIKEFEEEHSSILCRREILYDQFQERINEQSQEAFKQYQEQNQQELNHIQSEFGNTEYNSILDQTFNEMQKLMQEQEEEQFNNTYKLLQKFYLQDKAIKINIQIVDQEILPELKNIQQSMINAKKQLEKFNGSEKPFIERQNKIDQEIEQLEQKFKNKIDHFYSQESDLQKNLNTIQLAIENTQEQLLSKNKPNKALLEQEILQLNNMLTQLQEQKKQIEFSQFQFSKSPQKIDLNRKSSNGGILAISKSLNQFSKLRKEPIVNSYNNSVVKGITPSKESQNLYHIIKYPNGNCKTSQELRLRSNISIKSIK</sequence>